<dbReference type="EMBL" id="WIPA01000010">
    <property type="protein sequence ID" value="MQR27101.1"/>
    <property type="molecule type" value="Genomic_DNA"/>
</dbReference>
<evidence type="ECO:0000256" key="1">
    <source>
        <dbReference type="SAM" id="Phobius"/>
    </source>
</evidence>
<feature type="transmembrane region" description="Helical" evidence="1">
    <location>
        <begin position="213"/>
        <end position="232"/>
    </location>
</feature>
<dbReference type="InterPro" id="IPR026409">
    <property type="entry name" value="Firmicu_CTERM"/>
</dbReference>
<sequence length="238" mass="26584">MRFKKILTLFVLAVSLFTVTSLYSSPVKADTANNYNITIDGNFEDWADKPKTDIFFDYNNGNVTKQGSFLSDDKYLYIYIDMDPYNKGHNYRFQGSGWNVQVGNNITSLTFSVDGGIWSLQPGSKAAISSVWSWSNNDPDKLFINQQIPGVTGYVTTEKSSNGWAYRDRAEIKIPLSGFLKNPDMVQSLIIYDTDNMGQQKVTVTGASTGGNLIVLSGFIMAILLVLFGKFLKNRKRG</sequence>
<dbReference type="RefSeq" id="WP_059442395.1">
    <property type="nucleotide sequence ID" value="NZ_BCMO01000017.1"/>
</dbReference>
<dbReference type="NCBIfam" id="TIGR04145">
    <property type="entry name" value="Firmicu_CTERM"/>
    <property type="match status" value="1"/>
</dbReference>
<evidence type="ECO:0000313" key="3">
    <source>
        <dbReference type="EMBL" id="MQR27101.1"/>
    </source>
</evidence>
<evidence type="ECO:0000313" key="4">
    <source>
        <dbReference type="Proteomes" id="UP000469952"/>
    </source>
</evidence>
<dbReference type="AlphaFoldDB" id="A0A843Z279"/>
<accession>A0A843Z279</accession>
<keyword evidence="1" id="KW-0812">Transmembrane</keyword>
<keyword evidence="2" id="KW-0732">Signal</keyword>
<feature type="chain" id="PRO_5041182785" description="Firmicu-CTERM sorting domain-containing protein" evidence="2">
    <location>
        <begin position="30"/>
        <end position="238"/>
    </location>
</feature>
<dbReference type="Proteomes" id="UP000469952">
    <property type="component" value="Unassembled WGS sequence"/>
</dbReference>
<comment type="caution">
    <text evidence="3">The sequence shown here is derived from an EMBL/GenBank/DDBJ whole genome shotgun (WGS) entry which is preliminary data.</text>
</comment>
<reference evidence="3 4" key="1">
    <citation type="submission" date="2019-10" db="EMBL/GenBank/DDBJ databases">
        <title>WGS of Leuconostoc mesenteroides.</title>
        <authorList>
            <person name="Melo Bolivar J."/>
            <person name="Marino-Ramirez L."/>
            <person name="Villamil Diaz L.M."/>
        </authorList>
    </citation>
    <scope>NUCLEOTIDE SEQUENCE [LARGE SCALE GENOMIC DNA]</scope>
    <source>
        <strain evidence="3 4">M11</strain>
    </source>
</reference>
<keyword evidence="1" id="KW-1133">Transmembrane helix</keyword>
<keyword evidence="1" id="KW-0472">Membrane</keyword>
<evidence type="ECO:0000256" key="2">
    <source>
        <dbReference type="SAM" id="SignalP"/>
    </source>
</evidence>
<evidence type="ECO:0008006" key="5">
    <source>
        <dbReference type="Google" id="ProtNLM"/>
    </source>
</evidence>
<protein>
    <recommendedName>
        <fullName evidence="5">Firmicu-CTERM sorting domain-containing protein</fullName>
    </recommendedName>
</protein>
<gene>
    <name evidence="3" type="ORF">GFV13_07460</name>
</gene>
<feature type="signal peptide" evidence="2">
    <location>
        <begin position="1"/>
        <end position="29"/>
    </location>
</feature>
<proteinExistence type="predicted"/>
<organism evidence="3 4">
    <name type="scientific">Leuconostoc mesenteroides</name>
    <dbReference type="NCBI Taxonomy" id="1245"/>
    <lineage>
        <taxon>Bacteria</taxon>
        <taxon>Bacillati</taxon>
        <taxon>Bacillota</taxon>
        <taxon>Bacilli</taxon>
        <taxon>Lactobacillales</taxon>
        <taxon>Lactobacillaceae</taxon>
        <taxon>Leuconostoc</taxon>
    </lineage>
</organism>
<name>A0A843Z279_LEUME</name>